<sequence length="206" mass="23732">MLANIQREAYKLQYYSKSGLISKGLEAILSGEESFSGLEDPVDDDAMNLWKAISYTRARTENSSLFLPSSNNSLEGELNEYFRELVVLPNVNPEQKENEGLSNSALQKVKHLPHIERQLKFFLTEYEEFEELIGFKFKDKTYLLQSYSHAFFYTNHITTVPVINHHLVLQDAGGAQEAQIFIIMTAEMTVMRPEKKDRDRVIYLAI</sequence>
<keyword evidence="2" id="KW-1185">Reference proteome</keyword>
<evidence type="ECO:0000313" key="2">
    <source>
        <dbReference type="Proteomes" id="UP000675881"/>
    </source>
</evidence>
<accession>A0A7R8CL37</accession>
<dbReference type="EMBL" id="HG994593">
    <property type="protein sequence ID" value="CAF2853818.1"/>
    <property type="molecule type" value="Genomic_DNA"/>
</dbReference>
<evidence type="ECO:0000313" key="1">
    <source>
        <dbReference type="EMBL" id="CAF2853818.1"/>
    </source>
</evidence>
<name>A0A7R8CL37_LEPSM</name>
<reference evidence="1" key="1">
    <citation type="submission" date="2021-02" db="EMBL/GenBank/DDBJ databases">
        <authorList>
            <person name="Bekaert M."/>
        </authorList>
    </citation>
    <scope>NUCLEOTIDE SEQUENCE</scope>
    <source>
        <strain evidence="1">IoA-00</strain>
    </source>
</reference>
<dbReference type="OrthoDB" id="2392202at2759"/>
<dbReference type="AlphaFoldDB" id="A0A7R8CL37"/>
<gene>
    <name evidence="1" type="ORF">LSAA_5347</name>
</gene>
<dbReference type="Proteomes" id="UP000675881">
    <property type="component" value="Chromosome 14"/>
</dbReference>
<proteinExistence type="predicted"/>
<organism evidence="1 2">
    <name type="scientific">Lepeophtheirus salmonis</name>
    <name type="common">Salmon louse</name>
    <name type="synonym">Caligus salmonis</name>
    <dbReference type="NCBI Taxonomy" id="72036"/>
    <lineage>
        <taxon>Eukaryota</taxon>
        <taxon>Metazoa</taxon>
        <taxon>Ecdysozoa</taxon>
        <taxon>Arthropoda</taxon>
        <taxon>Crustacea</taxon>
        <taxon>Multicrustacea</taxon>
        <taxon>Hexanauplia</taxon>
        <taxon>Copepoda</taxon>
        <taxon>Siphonostomatoida</taxon>
        <taxon>Caligidae</taxon>
        <taxon>Lepeophtheirus</taxon>
    </lineage>
</organism>
<protein>
    <submittedName>
        <fullName evidence="1">(salmon louse) hypothetical protein</fullName>
    </submittedName>
</protein>